<dbReference type="PROSITE" id="PS00108">
    <property type="entry name" value="PROTEIN_KINASE_ST"/>
    <property type="match status" value="1"/>
</dbReference>
<dbReference type="PROSITE" id="PS00107">
    <property type="entry name" value="PROTEIN_KINASE_ATP"/>
    <property type="match status" value="1"/>
</dbReference>
<evidence type="ECO:0000256" key="13">
    <source>
        <dbReference type="PROSITE-ProRule" id="PRU10141"/>
    </source>
</evidence>
<dbReference type="SUPFAM" id="SSF49879">
    <property type="entry name" value="SMAD/FHA domain"/>
    <property type="match status" value="1"/>
</dbReference>
<gene>
    <name evidence="17" type="ORF">CFX0092_A3073</name>
</gene>
<comment type="catalytic activity">
    <reaction evidence="12">
        <text>L-seryl-[protein] + ATP = O-phospho-L-seryl-[protein] + ADP + H(+)</text>
        <dbReference type="Rhea" id="RHEA:17989"/>
        <dbReference type="Rhea" id="RHEA-COMP:9863"/>
        <dbReference type="Rhea" id="RHEA-COMP:11604"/>
        <dbReference type="ChEBI" id="CHEBI:15378"/>
        <dbReference type="ChEBI" id="CHEBI:29999"/>
        <dbReference type="ChEBI" id="CHEBI:30616"/>
        <dbReference type="ChEBI" id="CHEBI:83421"/>
        <dbReference type="ChEBI" id="CHEBI:456216"/>
        <dbReference type="EC" id="2.7.11.1"/>
    </reaction>
</comment>
<dbReference type="Gene3D" id="4.10.1080.10">
    <property type="entry name" value="TSP type-3 repeat"/>
    <property type="match status" value="1"/>
</dbReference>
<feature type="compositionally biased region" description="Acidic residues" evidence="14">
    <location>
        <begin position="809"/>
        <end position="819"/>
    </location>
</feature>
<evidence type="ECO:0000313" key="18">
    <source>
        <dbReference type="Proteomes" id="UP000215027"/>
    </source>
</evidence>
<dbReference type="GO" id="GO:0005524">
    <property type="term" value="F:ATP binding"/>
    <property type="evidence" value="ECO:0007669"/>
    <property type="project" value="UniProtKB-UniRule"/>
</dbReference>
<dbReference type="EC" id="2.7.11.1" evidence="2"/>
<dbReference type="InterPro" id="IPR008271">
    <property type="entry name" value="Ser/Thr_kinase_AS"/>
</dbReference>
<dbReference type="Gene3D" id="1.10.510.10">
    <property type="entry name" value="Transferase(Phosphotransferase) domain 1"/>
    <property type="match status" value="1"/>
</dbReference>
<evidence type="ECO:0000256" key="12">
    <source>
        <dbReference type="ARBA" id="ARBA00048679"/>
    </source>
</evidence>
<dbReference type="GO" id="GO:0004674">
    <property type="term" value="F:protein serine/threonine kinase activity"/>
    <property type="evidence" value="ECO:0007669"/>
    <property type="project" value="UniProtKB-KW"/>
</dbReference>
<dbReference type="OrthoDB" id="9814968at2"/>
<feature type="binding site" evidence="13">
    <location>
        <position position="42"/>
    </location>
    <ligand>
        <name>ATP</name>
        <dbReference type="ChEBI" id="CHEBI:30616"/>
    </ligand>
</feature>
<comment type="catalytic activity">
    <reaction evidence="11">
        <text>L-threonyl-[protein] + ATP = O-phospho-L-threonyl-[protein] + ADP + H(+)</text>
        <dbReference type="Rhea" id="RHEA:46608"/>
        <dbReference type="Rhea" id="RHEA-COMP:11060"/>
        <dbReference type="Rhea" id="RHEA-COMP:11605"/>
        <dbReference type="ChEBI" id="CHEBI:15378"/>
        <dbReference type="ChEBI" id="CHEBI:30013"/>
        <dbReference type="ChEBI" id="CHEBI:30616"/>
        <dbReference type="ChEBI" id="CHEBI:61977"/>
        <dbReference type="ChEBI" id="CHEBI:456216"/>
        <dbReference type="EC" id="2.7.11.1"/>
    </reaction>
</comment>
<evidence type="ECO:0000256" key="1">
    <source>
        <dbReference type="ARBA" id="ARBA00004613"/>
    </source>
</evidence>
<evidence type="ECO:0000256" key="14">
    <source>
        <dbReference type="SAM" id="MobiDB-lite"/>
    </source>
</evidence>
<dbReference type="Pfam" id="PF18884">
    <property type="entry name" value="TSP3_bac"/>
    <property type="match status" value="2"/>
</dbReference>
<dbReference type="Proteomes" id="UP000215027">
    <property type="component" value="Chromosome I"/>
</dbReference>
<dbReference type="Gene3D" id="3.30.200.20">
    <property type="entry name" value="Phosphorylase Kinase, domain 1"/>
    <property type="match status" value="1"/>
</dbReference>
<dbReference type="PROSITE" id="PS50006">
    <property type="entry name" value="FHA_DOMAIN"/>
    <property type="match status" value="1"/>
</dbReference>
<dbReference type="InterPro" id="IPR011009">
    <property type="entry name" value="Kinase-like_dom_sf"/>
</dbReference>
<dbReference type="CDD" id="cd14014">
    <property type="entry name" value="STKc_PknB_like"/>
    <property type="match status" value="1"/>
</dbReference>
<dbReference type="PANTHER" id="PTHR43289">
    <property type="entry name" value="MITOGEN-ACTIVATED PROTEIN KINASE KINASE KINASE 20-RELATED"/>
    <property type="match status" value="1"/>
</dbReference>
<comment type="subcellular location">
    <subcellularLocation>
        <location evidence="1">Secreted</location>
    </subcellularLocation>
</comment>
<keyword evidence="5" id="KW-0808">Transferase</keyword>
<sequence>MTSLIGQTLNKRYRLDALLGDGGMGTVYRAADLNLERQVAIKLMHSHFANKEEFRQRLVQEARTAAQLDHPSIVRVYDFGDSDQGLFIGMEYVDGGSLRDHLRRLQRLQKYLPLVQCLQIGIQIGEALDYAHQRKIIHRDVKPGNIILKRLNRPDEAGAQPFRALLTDFGLVKLQEGVSLTQSGATVGTPTYMSPEQCEGRELDSRSDLYSLGVVLYELIANKMPFTFQTLSEAIAAHRNGVQPPPVSSLRPEVPPIIDSLLVRALAKSPADRFASGAEMADALRSAFVALEGLPTRVMLHQELDILDQVAEPPAGFELHIHTPGHQDSIVPLTRAVITLGRNLDNDIVLPADGVSRHHTRLQATSLGWEAVDLGGVNGTWLNEHRLRPEEPTPLSVGSLLRIGPYEMLLEGPETPVADPQAKQVEPISAPITPGLIGLGAGAVASAVPPSAVPPSAAPPSAAPPASGSASSSGAVVAEQPTLPPAGADAPLALHLARNTITADPGQRVEVKVDVENRGDVEDKVTVRVRGLDPSWVEEPAEFITVPPRQTVSVPITISPPRGRGVPSGRQRVRFEVVSQHYPEAKIGVSAALTVSGFVSFEAVMEPTELRVPGRTLVTIHNNGNKATEFKVTGRDLQQVIRFRGERDRITLQPNQSANIELALEPRETNWFGEGDVYPFEVEVVGAEGGRRALPGEAHVRALLPSPVVYGAAFLAIFLCALGGMLLFSNWGRFLGIGATATPTPTLSFEFMAATQTSVAAAQTMVVATQISAATNVAGTQTVDGDTDGDRLADRQESLLNTENNNPDTDADGLNDGDEVLIYSTDPRNRDTDADILSDFDEVNTHKTNPRSPDGDGDGISDGLEVAQGTDPLVPNPPTVTPQTPTLTVLPPTATWTATPSITPTGTASATVTATGTATATPTATPTATISPTPTTAAPAITLTCVLAPPTLDGTLNIGTEWPGTPLFTFQPAVVGPERIVRVYGVRDASRLYFAYLINDNVNDPADSARLYIDTTNNGGDPDTADRFFQVNRDGSRLIWAGIGSNADGQAWNSNFTSTNWTSVVGEPGSGQWAVELSIDATAELGALTNPFGLMAEVFYTGDTATFPATASGTQANTWADVGNPLCP</sequence>
<dbReference type="AlphaFoldDB" id="A0A160T3Z6"/>
<evidence type="ECO:0000256" key="7">
    <source>
        <dbReference type="ARBA" id="ARBA00022741"/>
    </source>
</evidence>
<evidence type="ECO:0000256" key="4">
    <source>
        <dbReference type="ARBA" id="ARBA00022527"/>
    </source>
</evidence>
<dbReference type="RefSeq" id="WP_095044221.1">
    <property type="nucleotide sequence ID" value="NZ_LN890655.1"/>
</dbReference>
<evidence type="ECO:0000256" key="5">
    <source>
        <dbReference type="ARBA" id="ARBA00022679"/>
    </source>
</evidence>
<keyword evidence="18" id="KW-1185">Reference proteome</keyword>
<feature type="domain" description="Protein kinase" evidence="16">
    <location>
        <begin position="13"/>
        <end position="289"/>
    </location>
</feature>
<keyword evidence="4" id="KW-0723">Serine/threonine-protein kinase</keyword>
<keyword evidence="7 13" id="KW-0547">Nucleotide-binding</keyword>
<dbReference type="InterPro" id="IPR013783">
    <property type="entry name" value="Ig-like_fold"/>
</dbReference>
<feature type="region of interest" description="Disordered" evidence="14">
    <location>
        <begin position="447"/>
        <end position="484"/>
    </location>
</feature>
<keyword evidence="9" id="KW-0106">Calcium</keyword>
<dbReference type="Gene3D" id="2.60.40.10">
    <property type="entry name" value="Immunoglobulins"/>
    <property type="match status" value="1"/>
</dbReference>
<dbReference type="Pfam" id="PF00498">
    <property type="entry name" value="FHA"/>
    <property type="match status" value="1"/>
</dbReference>
<protein>
    <recommendedName>
        <fullName evidence="2">non-specific serine/threonine protein kinase</fullName>
        <ecNumber evidence="2">2.7.11.1</ecNumber>
    </recommendedName>
</protein>
<organism evidence="17 18">
    <name type="scientific">Candidatus Promineifilum breve</name>
    <dbReference type="NCBI Taxonomy" id="1806508"/>
    <lineage>
        <taxon>Bacteria</taxon>
        <taxon>Bacillati</taxon>
        <taxon>Chloroflexota</taxon>
        <taxon>Ardenticatenia</taxon>
        <taxon>Candidatus Promineifilales</taxon>
        <taxon>Candidatus Promineifilaceae</taxon>
        <taxon>Candidatus Promineifilum</taxon>
    </lineage>
</organism>
<dbReference type="InterPro" id="IPR059100">
    <property type="entry name" value="TSP3_bac"/>
</dbReference>
<evidence type="ECO:0000256" key="2">
    <source>
        <dbReference type="ARBA" id="ARBA00012513"/>
    </source>
</evidence>
<reference evidence="17" key="1">
    <citation type="submission" date="2016-01" db="EMBL/GenBank/DDBJ databases">
        <authorList>
            <person name="Mcilroy J.S."/>
            <person name="Karst M S."/>
            <person name="Albertsen M."/>
        </authorList>
    </citation>
    <scope>NUCLEOTIDE SEQUENCE</scope>
    <source>
        <strain evidence="17">Cfx-K</strain>
    </source>
</reference>
<dbReference type="SUPFAM" id="SSF56112">
    <property type="entry name" value="Protein kinase-like (PK-like)"/>
    <property type="match status" value="1"/>
</dbReference>
<feature type="region of interest" description="Disordered" evidence="14">
    <location>
        <begin position="799"/>
        <end position="891"/>
    </location>
</feature>
<dbReference type="PROSITE" id="PS50011">
    <property type="entry name" value="PROTEIN_KINASE_DOM"/>
    <property type="match status" value="1"/>
</dbReference>
<dbReference type="InterPro" id="IPR028974">
    <property type="entry name" value="TSP_type-3_rpt"/>
</dbReference>
<keyword evidence="8" id="KW-0418">Kinase</keyword>
<dbReference type="SMART" id="SM00220">
    <property type="entry name" value="S_TKc"/>
    <property type="match status" value="1"/>
</dbReference>
<evidence type="ECO:0000256" key="3">
    <source>
        <dbReference type="ARBA" id="ARBA00022525"/>
    </source>
</evidence>
<evidence type="ECO:0000256" key="8">
    <source>
        <dbReference type="ARBA" id="ARBA00022777"/>
    </source>
</evidence>
<dbReference type="GO" id="GO:0005509">
    <property type="term" value="F:calcium ion binding"/>
    <property type="evidence" value="ECO:0007669"/>
    <property type="project" value="InterPro"/>
</dbReference>
<keyword evidence="10 13" id="KW-0067">ATP-binding</keyword>
<evidence type="ECO:0000259" key="16">
    <source>
        <dbReference type="PROSITE" id="PS50011"/>
    </source>
</evidence>
<feature type="domain" description="FHA" evidence="15">
    <location>
        <begin position="338"/>
        <end position="387"/>
    </location>
</feature>
<name>A0A160T3Z6_9CHLR</name>
<keyword evidence="3" id="KW-0964">Secreted</keyword>
<dbReference type="Pfam" id="PF00069">
    <property type="entry name" value="Pkinase"/>
    <property type="match status" value="1"/>
</dbReference>
<dbReference type="InterPro" id="IPR000253">
    <property type="entry name" value="FHA_dom"/>
</dbReference>
<feature type="compositionally biased region" description="Polar residues" evidence="14">
    <location>
        <begin position="799"/>
        <end position="808"/>
    </location>
</feature>
<dbReference type="KEGG" id="pbf:CFX0092_A3073"/>
<dbReference type="CDD" id="cd00060">
    <property type="entry name" value="FHA"/>
    <property type="match status" value="1"/>
</dbReference>
<feature type="compositionally biased region" description="Low complexity" evidence="14">
    <location>
        <begin position="881"/>
        <end position="891"/>
    </location>
</feature>
<evidence type="ECO:0000256" key="10">
    <source>
        <dbReference type="ARBA" id="ARBA00022840"/>
    </source>
</evidence>
<dbReference type="InterPro" id="IPR017441">
    <property type="entry name" value="Protein_kinase_ATP_BS"/>
</dbReference>
<evidence type="ECO:0000313" key="17">
    <source>
        <dbReference type="EMBL" id="CUS04951.2"/>
    </source>
</evidence>
<evidence type="ECO:0000256" key="6">
    <source>
        <dbReference type="ARBA" id="ARBA00022729"/>
    </source>
</evidence>
<dbReference type="PANTHER" id="PTHR43289:SF6">
    <property type="entry name" value="SERINE_THREONINE-PROTEIN KINASE NEKL-3"/>
    <property type="match status" value="1"/>
</dbReference>
<accession>A0A160T3Z6</accession>
<evidence type="ECO:0000259" key="15">
    <source>
        <dbReference type="PROSITE" id="PS50006"/>
    </source>
</evidence>
<dbReference type="SMART" id="SM00240">
    <property type="entry name" value="FHA"/>
    <property type="match status" value="1"/>
</dbReference>
<feature type="compositionally biased region" description="Low complexity" evidence="14">
    <location>
        <begin position="464"/>
        <end position="478"/>
    </location>
</feature>
<dbReference type="EMBL" id="LN890655">
    <property type="protein sequence ID" value="CUS04951.2"/>
    <property type="molecule type" value="Genomic_DNA"/>
</dbReference>
<feature type="compositionally biased region" description="Pro residues" evidence="14">
    <location>
        <begin position="451"/>
        <end position="463"/>
    </location>
</feature>
<keyword evidence="6" id="KW-0732">Signal</keyword>
<evidence type="ECO:0000256" key="11">
    <source>
        <dbReference type="ARBA" id="ARBA00047899"/>
    </source>
</evidence>
<evidence type="ECO:0000256" key="9">
    <source>
        <dbReference type="ARBA" id="ARBA00022837"/>
    </source>
</evidence>
<dbReference type="Gene3D" id="2.60.200.20">
    <property type="match status" value="1"/>
</dbReference>
<dbReference type="FunFam" id="3.30.200.20:FF:000035">
    <property type="entry name" value="Serine/threonine protein kinase Stk1"/>
    <property type="match status" value="1"/>
</dbReference>
<proteinExistence type="predicted"/>
<dbReference type="InterPro" id="IPR008984">
    <property type="entry name" value="SMAD_FHA_dom_sf"/>
</dbReference>
<dbReference type="InterPro" id="IPR000719">
    <property type="entry name" value="Prot_kinase_dom"/>
</dbReference>
<dbReference type="SUPFAM" id="SSF49344">
    <property type="entry name" value="CBD9-like"/>
    <property type="match status" value="1"/>
</dbReference>